<dbReference type="STRING" id="1108045.GORHZ_053_00390"/>
<dbReference type="PANTHER" id="PTHR11328:SF24">
    <property type="entry name" value="MAJOR FACILITATOR SUPERFAMILY (MFS) PROFILE DOMAIN-CONTAINING PROTEIN"/>
    <property type="match status" value="1"/>
</dbReference>
<evidence type="ECO:0000259" key="6">
    <source>
        <dbReference type="PROSITE" id="PS50850"/>
    </source>
</evidence>
<dbReference type="InterPro" id="IPR036259">
    <property type="entry name" value="MFS_trans_sf"/>
</dbReference>
<feature type="transmembrane region" description="Helical" evidence="5">
    <location>
        <begin position="142"/>
        <end position="161"/>
    </location>
</feature>
<evidence type="ECO:0000256" key="5">
    <source>
        <dbReference type="SAM" id="Phobius"/>
    </source>
</evidence>
<dbReference type="RefSeq" id="WP_006331129.1">
    <property type="nucleotide sequence ID" value="NZ_BAHC01000053.1"/>
</dbReference>
<feature type="transmembrane region" description="Helical" evidence="5">
    <location>
        <begin position="173"/>
        <end position="192"/>
    </location>
</feature>
<dbReference type="GO" id="GO:0005886">
    <property type="term" value="C:plasma membrane"/>
    <property type="evidence" value="ECO:0007669"/>
    <property type="project" value="UniProtKB-SubCell"/>
</dbReference>
<dbReference type="InterPro" id="IPR039672">
    <property type="entry name" value="MFS_2"/>
</dbReference>
<dbReference type="OrthoDB" id="3717977at2"/>
<feature type="transmembrane region" description="Helical" evidence="5">
    <location>
        <begin position="314"/>
        <end position="337"/>
    </location>
</feature>
<proteinExistence type="predicted"/>
<protein>
    <submittedName>
        <fullName evidence="7">Putative major facilitator superfamily transporter</fullName>
    </submittedName>
</protein>
<evidence type="ECO:0000256" key="1">
    <source>
        <dbReference type="ARBA" id="ARBA00004651"/>
    </source>
</evidence>
<gene>
    <name evidence="7" type="ORF">GORHZ_053_00390</name>
</gene>
<feature type="domain" description="Major facilitator superfamily (MFS) profile" evidence="6">
    <location>
        <begin position="1"/>
        <end position="412"/>
    </location>
</feature>
<feature type="transmembrane region" description="Helical" evidence="5">
    <location>
        <begin position="373"/>
        <end position="391"/>
    </location>
</feature>
<feature type="transmembrane region" description="Helical" evidence="5">
    <location>
        <begin position="397"/>
        <end position="420"/>
    </location>
</feature>
<dbReference type="AlphaFoldDB" id="K6W659"/>
<accession>K6W659</accession>
<keyword evidence="3 5" id="KW-1133">Transmembrane helix</keyword>
<organism evidence="7 8">
    <name type="scientific">Gordonia rhizosphera NBRC 16068</name>
    <dbReference type="NCBI Taxonomy" id="1108045"/>
    <lineage>
        <taxon>Bacteria</taxon>
        <taxon>Bacillati</taxon>
        <taxon>Actinomycetota</taxon>
        <taxon>Actinomycetes</taxon>
        <taxon>Mycobacteriales</taxon>
        <taxon>Gordoniaceae</taxon>
        <taxon>Gordonia</taxon>
    </lineage>
</organism>
<keyword evidence="4 5" id="KW-0472">Membrane</keyword>
<reference evidence="7 8" key="1">
    <citation type="submission" date="2012-08" db="EMBL/GenBank/DDBJ databases">
        <title>Whole genome shotgun sequence of Gordonia rhizosphera NBRC 16068.</title>
        <authorList>
            <person name="Takarada H."/>
            <person name="Isaki S."/>
            <person name="Hosoyama A."/>
            <person name="Tsuchikane K."/>
            <person name="Katsumata H."/>
            <person name="Baba S."/>
            <person name="Ohji S."/>
            <person name="Yamazaki S."/>
            <person name="Fujita N."/>
        </authorList>
    </citation>
    <scope>NUCLEOTIDE SEQUENCE [LARGE SCALE GENOMIC DNA]</scope>
    <source>
        <strain evidence="7 8">NBRC 16068</strain>
    </source>
</reference>
<evidence type="ECO:0000256" key="3">
    <source>
        <dbReference type="ARBA" id="ARBA00022989"/>
    </source>
</evidence>
<dbReference type="Pfam" id="PF13347">
    <property type="entry name" value="MFS_2"/>
    <property type="match status" value="1"/>
</dbReference>
<evidence type="ECO:0000256" key="2">
    <source>
        <dbReference type="ARBA" id="ARBA00022692"/>
    </source>
</evidence>
<dbReference type="GO" id="GO:0015293">
    <property type="term" value="F:symporter activity"/>
    <property type="evidence" value="ECO:0007669"/>
    <property type="project" value="InterPro"/>
</dbReference>
<dbReference type="eggNOG" id="COG2211">
    <property type="taxonomic scope" value="Bacteria"/>
</dbReference>
<dbReference type="PANTHER" id="PTHR11328">
    <property type="entry name" value="MAJOR FACILITATOR SUPERFAMILY DOMAIN-CONTAINING PROTEIN"/>
    <property type="match status" value="1"/>
</dbReference>
<dbReference type="InterPro" id="IPR020846">
    <property type="entry name" value="MFS_dom"/>
</dbReference>
<dbReference type="GO" id="GO:0008643">
    <property type="term" value="P:carbohydrate transport"/>
    <property type="evidence" value="ECO:0007669"/>
    <property type="project" value="InterPro"/>
</dbReference>
<evidence type="ECO:0000313" key="7">
    <source>
        <dbReference type="EMBL" id="GAB89186.1"/>
    </source>
</evidence>
<dbReference type="Proteomes" id="UP000008363">
    <property type="component" value="Unassembled WGS sequence"/>
</dbReference>
<dbReference type="EMBL" id="BAHC01000053">
    <property type="protein sequence ID" value="GAB89186.1"/>
    <property type="molecule type" value="Genomic_DNA"/>
</dbReference>
<sequence length="437" mass="46208">MLSRPRLLGWSTGFLASNTFLTAPGLLLIIYLTNTLGVAAGLAGLIVALPKLWDTLLSPWAGALSDREAARTGGRQRLMRIGALALPLFFVLTFASPVTGNAGALWVLVAFLLASTGYLLFQVPQTALAAEMTGSPVERTRIMTWRSMFFTLGFLIGGVIAPKLVGHGTMASYRTMAIVVGIGLLCAMLVPVRSTRWVRSGSGSGGEGLSLRESFRTARGNKAFFILVTTYMLMVIFQTMALTGLPYVATYYLGGQAKTAIVFLVITIGSALSAPLIGRYTRRIGKPRMFTLMICAWAIAGAAFYPAVKSGLLPTIIVAALIGIATMGTQVPLFAMLPDTIAADTQRTGRDQAGAFTGLWTAADNGSHALGPLCYSLILAATGFVSSTHAVTQSSTALEGLLLGFSLIPATLLLCLLPLVRRYRTTDAGRLGNTTAV</sequence>
<feature type="transmembrane region" description="Helical" evidence="5">
    <location>
        <begin position="104"/>
        <end position="121"/>
    </location>
</feature>
<feature type="transmembrane region" description="Helical" evidence="5">
    <location>
        <begin position="290"/>
        <end position="308"/>
    </location>
</feature>
<keyword evidence="8" id="KW-1185">Reference proteome</keyword>
<evidence type="ECO:0000313" key="8">
    <source>
        <dbReference type="Proteomes" id="UP000008363"/>
    </source>
</evidence>
<feature type="transmembrane region" description="Helical" evidence="5">
    <location>
        <begin position="38"/>
        <end position="57"/>
    </location>
</feature>
<feature type="transmembrane region" description="Helical" evidence="5">
    <location>
        <begin position="224"/>
        <end position="248"/>
    </location>
</feature>
<evidence type="ECO:0000256" key="4">
    <source>
        <dbReference type="ARBA" id="ARBA00023136"/>
    </source>
</evidence>
<dbReference type="PROSITE" id="PS50850">
    <property type="entry name" value="MFS"/>
    <property type="match status" value="1"/>
</dbReference>
<comment type="subcellular location">
    <subcellularLocation>
        <location evidence="1">Cell membrane</location>
        <topology evidence="1">Multi-pass membrane protein</topology>
    </subcellularLocation>
</comment>
<feature type="transmembrane region" description="Helical" evidence="5">
    <location>
        <begin position="260"/>
        <end position="278"/>
    </location>
</feature>
<dbReference type="SUPFAM" id="SSF103473">
    <property type="entry name" value="MFS general substrate transporter"/>
    <property type="match status" value="1"/>
</dbReference>
<dbReference type="Gene3D" id="1.20.1250.20">
    <property type="entry name" value="MFS general substrate transporter like domains"/>
    <property type="match status" value="2"/>
</dbReference>
<keyword evidence="2 5" id="KW-0812">Transmembrane</keyword>
<comment type="caution">
    <text evidence="7">The sequence shown here is derived from an EMBL/GenBank/DDBJ whole genome shotgun (WGS) entry which is preliminary data.</text>
</comment>
<feature type="transmembrane region" description="Helical" evidence="5">
    <location>
        <begin position="78"/>
        <end position="98"/>
    </location>
</feature>
<name>K6W659_9ACTN</name>